<keyword evidence="2" id="KW-1185">Reference proteome</keyword>
<evidence type="ECO:0000313" key="2">
    <source>
        <dbReference type="Proteomes" id="UP000574133"/>
    </source>
</evidence>
<accession>A0A841TC15</accession>
<dbReference type="InterPro" id="IPR021508">
    <property type="entry name" value="Gp17-like"/>
</dbReference>
<name>A0A841TC15_9BACL</name>
<organism evidence="1 2">
    <name type="scientific">Cohnella lubricantis</name>
    <dbReference type="NCBI Taxonomy" id="2163172"/>
    <lineage>
        <taxon>Bacteria</taxon>
        <taxon>Bacillati</taxon>
        <taxon>Bacillota</taxon>
        <taxon>Bacilli</taxon>
        <taxon>Bacillales</taxon>
        <taxon>Paenibacillaceae</taxon>
        <taxon>Cohnella</taxon>
    </lineage>
</organism>
<comment type="caution">
    <text evidence="1">The sequence shown here is derived from an EMBL/GenBank/DDBJ whole genome shotgun (WGS) entry which is preliminary data.</text>
</comment>
<sequence>MSGSAFWALQTAVRTHLIADAALMAKVKGVFDAVPNDQAFPYVTIGDVTSVPNRTFDRFGEECTITLHIWSRYAGFKESAEILDHLNRILADTVFPVPGWEVEGCYYDFSETIRDPDGVTRHVPVRYRVKLQKGE</sequence>
<gene>
    <name evidence="1" type="ORF">H4Q31_01420</name>
</gene>
<dbReference type="RefSeq" id="WP_185177285.1">
    <property type="nucleotide sequence ID" value="NZ_CBCSEP010000012.1"/>
</dbReference>
<dbReference type="Gene3D" id="3.30.2000.30">
    <property type="match status" value="1"/>
</dbReference>
<dbReference type="EMBL" id="JACJVN010000007">
    <property type="protein sequence ID" value="MBB6675981.1"/>
    <property type="molecule type" value="Genomic_DNA"/>
</dbReference>
<protein>
    <submittedName>
        <fullName evidence="1">DUF3168 domain-containing protein</fullName>
    </submittedName>
</protein>
<dbReference type="Proteomes" id="UP000574133">
    <property type="component" value="Unassembled WGS sequence"/>
</dbReference>
<dbReference type="InterPro" id="IPR053745">
    <property type="entry name" value="Viral_Tail_Comp_sf"/>
</dbReference>
<proteinExistence type="predicted"/>
<evidence type="ECO:0000313" key="1">
    <source>
        <dbReference type="EMBL" id="MBB6675981.1"/>
    </source>
</evidence>
<dbReference type="Pfam" id="PF11367">
    <property type="entry name" value="Tail_completion_gp17"/>
    <property type="match status" value="1"/>
</dbReference>
<reference evidence="1 2" key="1">
    <citation type="submission" date="2020-08" db="EMBL/GenBank/DDBJ databases">
        <title>Cohnella phylogeny.</title>
        <authorList>
            <person name="Dunlap C."/>
        </authorList>
    </citation>
    <scope>NUCLEOTIDE SEQUENCE [LARGE SCALE GENOMIC DNA]</scope>
    <source>
        <strain evidence="1 2">DSM 103658</strain>
    </source>
</reference>
<dbReference type="AlphaFoldDB" id="A0A841TC15"/>